<dbReference type="PANTHER" id="PTHR22916">
    <property type="entry name" value="GLYCOSYLTRANSFERASE"/>
    <property type="match status" value="1"/>
</dbReference>
<comment type="caution">
    <text evidence="2">The sequence shown here is derived from an EMBL/GenBank/DDBJ whole genome shotgun (WGS) entry which is preliminary data.</text>
</comment>
<dbReference type="GO" id="GO:0016757">
    <property type="term" value="F:glycosyltransferase activity"/>
    <property type="evidence" value="ECO:0007669"/>
    <property type="project" value="UniProtKB-KW"/>
</dbReference>
<feature type="domain" description="Glycosyltransferase 2-like" evidence="1">
    <location>
        <begin position="5"/>
        <end position="136"/>
    </location>
</feature>
<dbReference type="PANTHER" id="PTHR22916:SF3">
    <property type="entry name" value="UDP-GLCNAC:BETAGAL BETA-1,3-N-ACETYLGLUCOSAMINYLTRANSFERASE-LIKE PROTEIN 1"/>
    <property type="match status" value="1"/>
</dbReference>
<organism evidence="2 3">
    <name type="scientific">Bacteroides vicugnae</name>
    <dbReference type="NCBI Taxonomy" id="3037989"/>
    <lineage>
        <taxon>Bacteria</taxon>
        <taxon>Pseudomonadati</taxon>
        <taxon>Bacteroidota</taxon>
        <taxon>Bacteroidia</taxon>
        <taxon>Bacteroidales</taxon>
        <taxon>Bacteroidaceae</taxon>
        <taxon>Bacteroides</taxon>
    </lineage>
</organism>
<dbReference type="Proteomes" id="UP001292913">
    <property type="component" value="Unassembled WGS sequence"/>
</dbReference>
<dbReference type="EMBL" id="JARZAK010000019">
    <property type="protein sequence ID" value="MDY7260124.1"/>
    <property type="molecule type" value="Genomic_DNA"/>
</dbReference>
<keyword evidence="2" id="KW-0328">Glycosyltransferase</keyword>
<evidence type="ECO:0000259" key="1">
    <source>
        <dbReference type="Pfam" id="PF00535"/>
    </source>
</evidence>
<protein>
    <submittedName>
        <fullName evidence="2">Glycosyltransferase family 2 protein</fullName>
        <ecNumber evidence="2">2.4.-.-</ecNumber>
    </submittedName>
</protein>
<keyword evidence="3" id="KW-1185">Reference proteome</keyword>
<reference evidence="2 3" key="1">
    <citation type="submission" date="2023-04" db="EMBL/GenBank/DDBJ databases">
        <title>Bacteroides pacosi sp. nov., isolated from the fecal material of an alpaca.</title>
        <authorList>
            <person name="Miller S."/>
            <person name="Hendry M."/>
            <person name="King J."/>
            <person name="Sankaranarayanan K."/>
            <person name="Lawson P.A."/>
        </authorList>
    </citation>
    <scope>NUCLEOTIDE SEQUENCE [LARGE SCALE GENOMIC DNA]</scope>
    <source>
        <strain evidence="2 3">A2-P53</strain>
    </source>
</reference>
<dbReference type="CDD" id="cd06433">
    <property type="entry name" value="GT_2_WfgS_like"/>
    <property type="match status" value="1"/>
</dbReference>
<keyword evidence="2" id="KW-0808">Transferase</keyword>
<dbReference type="Pfam" id="PF00535">
    <property type="entry name" value="Glycos_transf_2"/>
    <property type="match status" value="1"/>
</dbReference>
<name>A0ABU5HWF4_9BACE</name>
<accession>A0ABU5HWF4</accession>
<evidence type="ECO:0000313" key="2">
    <source>
        <dbReference type="EMBL" id="MDY7260124.1"/>
    </source>
</evidence>
<proteinExistence type="predicted"/>
<dbReference type="Gene3D" id="3.90.550.10">
    <property type="entry name" value="Spore Coat Polysaccharide Biosynthesis Protein SpsA, Chain A"/>
    <property type="match status" value="1"/>
</dbReference>
<evidence type="ECO:0000313" key="3">
    <source>
        <dbReference type="Proteomes" id="UP001292913"/>
    </source>
</evidence>
<gene>
    <name evidence="2" type="ORF">QHG74_20640</name>
</gene>
<dbReference type="InterPro" id="IPR001173">
    <property type="entry name" value="Glyco_trans_2-like"/>
</dbReference>
<dbReference type="EC" id="2.4.-.-" evidence="2"/>
<dbReference type="SUPFAM" id="SSF53448">
    <property type="entry name" value="Nucleotide-diphospho-sugar transferases"/>
    <property type="match status" value="1"/>
</dbReference>
<dbReference type="RefSeq" id="WP_148365880.1">
    <property type="nucleotide sequence ID" value="NZ_JARZAK010000019.1"/>
</dbReference>
<sequence length="238" mass="27618">MKKVSIIIATYNAVKTLHVALNSVQNQNFLDWECIIVDGASKDGTIEVVKYFSEKDSRYRWVSEPDGGVYDAFNKGWRMAKGEWVYYLGADDELLPNTFKSIFEKQIEDCDVIYGNYLTNSQGKVEIIKSHSNPSFLRKNNTSHQAVIMRRKVIEDLKGFDERYNLCADYDILVRAYLKPYIFKYVDIDFAIFTIGGISSKSLGTESWNIRRRNKTVNLFVNTWVLLKRLLVHCLHNE</sequence>
<dbReference type="InterPro" id="IPR029044">
    <property type="entry name" value="Nucleotide-diphossugar_trans"/>
</dbReference>